<dbReference type="InterPro" id="IPR045462">
    <property type="entry name" value="aa-tRNA-synth_I_cd-bd"/>
</dbReference>
<dbReference type="Gene3D" id="1.10.10.350">
    <property type="match status" value="1"/>
</dbReference>
<proteinExistence type="inferred from homology"/>
<dbReference type="Gene3D" id="3.40.50.620">
    <property type="entry name" value="HUPs"/>
    <property type="match status" value="1"/>
</dbReference>
<dbReference type="PROSITE" id="PS00178">
    <property type="entry name" value="AA_TRNA_LIGASE_I"/>
    <property type="match status" value="1"/>
</dbReference>
<comment type="catalytic activity">
    <reaction evidence="7">
        <text>tRNA(Glu) + L-glutamate + ATP = L-glutamyl-tRNA(Glu) + AMP + diphosphate</text>
        <dbReference type="Rhea" id="RHEA:23540"/>
        <dbReference type="Rhea" id="RHEA-COMP:9663"/>
        <dbReference type="Rhea" id="RHEA-COMP:9680"/>
        <dbReference type="ChEBI" id="CHEBI:29985"/>
        <dbReference type="ChEBI" id="CHEBI:30616"/>
        <dbReference type="ChEBI" id="CHEBI:33019"/>
        <dbReference type="ChEBI" id="CHEBI:78442"/>
        <dbReference type="ChEBI" id="CHEBI:78520"/>
        <dbReference type="ChEBI" id="CHEBI:456215"/>
        <dbReference type="EC" id="6.1.1.17"/>
    </reaction>
</comment>
<evidence type="ECO:0000313" key="11">
    <source>
        <dbReference type="Proteomes" id="UP000736328"/>
    </source>
</evidence>
<dbReference type="InterPro" id="IPR033910">
    <property type="entry name" value="GluRS_core"/>
</dbReference>
<accession>A0A933I9R1</accession>
<feature type="short sequence motif" description="'HIGH' region" evidence="7">
    <location>
        <begin position="10"/>
        <end position="20"/>
    </location>
</feature>
<dbReference type="InterPro" id="IPR004527">
    <property type="entry name" value="Glu-tRNA-ligase_bac/mito"/>
</dbReference>
<protein>
    <recommendedName>
        <fullName evidence="7">Glutamate--tRNA ligase</fullName>
        <ecNumber evidence="7">6.1.1.17</ecNumber>
    </recommendedName>
    <alternativeName>
        <fullName evidence="7">Glutamyl-tRNA synthetase</fullName>
        <shortName evidence="7">GluRS</shortName>
    </alternativeName>
</protein>
<dbReference type="Proteomes" id="UP000736328">
    <property type="component" value="Unassembled WGS sequence"/>
</dbReference>
<comment type="subcellular location">
    <subcellularLocation>
        <location evidence="7">Cytoplasm</location>
    </subcellularLocation>
</comment>
<keyword evidence="3 7" id="KW-0547">Nucleotide-binding</keyword>
<comment type="similarity">
    <text evidence="1 7">Belongs to the class-I aminoacyl-tRNA synthetase family. Glutamate--tRNA ligase type 1 subfamily.</text>
</comment>
<comment type="caution">
    <text evidence="7">Lacks conserved residue(s) required for the propagation of feature annotation.</text>
</comment>
<dbReference type="HAMAP" id="MF_00022">
    <property type="entry name" value="Glu_tRNA_synth_type1"/>
    <property type="match status" value="1"/>
</dbReference>
<dbReference type="InterPro" id="IPR008925">
    <property type="entry name" value="aa_tRNA-synth_I_cd-bd_sf"/>
</dbReference>
<sequence>MTTVRTRFAPSPTGYMHIGNLRTALYAYLIARSLKGTFILRIEDTDQERLAPGSVETIYQTLRLCGLQHDEGPDVGGPYGPYIQSQRRDIYRQHAEKLVELGGAYYCFCAKGRLDGLRQRCEAKKEIFRYDRHCLSLDKQASMDRAKAGELHVVRQRVPESGATTVRDLVYGEYTYANEQLEDGILLKSDGLPTYNFANVVDDYLMKISHVIRGSEYLSSAPKYNLIYQAFGWEIPEYLHLPLIMKDHSRKFSKRHGDPSFEELVGKGFLKDAILNYILLLGWNSKDDREFFSLQEMEQAFNISGLSKSPAIFDVEKLKWMNGEYIRKISPEAFYEAALPWLKQAVKRPGVDLHKLAGLMQQRTVVLSGIPARVDFIDALPAYDQSLFMNKKAKTDLVNSLEYLKTCQAELEKLGSWDHETIKQALYLVIESRGLKANTFLTPLRIALSGREVTPGGATELAEILGKKETLARINTGLDKLETPRP</sequence>
<dbReference type="Pfam" id="PF00749">
    <property type="entry name" value="tRNA-synt_1c"/>
    <property type="match status" value="1"/>
</dbReference>
<dbReference type="GO" id="GO:0008270">
    <property type="term" value="F:zinc ion binding"/>
    <property type="evidence" value="ECO:0007669"/>
    <property type="project" value="InterPro"/>
</dbReference>
<dbReference type="NCBIfam" id="TIGR00464">
    <property type="entry name" value="gltX_bact"/>
    <property type="match status" value="1"/>
</dbReference>
<comment type="function">
    <text evidence="7">Catalyzes the attachment of glutamate to tRNA(Glu) in a two-step reaction: glutamate is first activated by ATP to form Glu-AMP and then transferred to the acceptor end of tRNA(Glu).</text>
</comment>
<dbReference type="PANTHER" id="PTHR43311">
    <property type="entry name" value="GLUTAMATE--TRNA LIGASE"/>
    <property type="match status" value="1"/>
</dbReference>
<dbReference type="InterPro" id="IPR000924">
    <property type="entry name" value="Glu/Gln-tRNA-synth"/>
</dbReference>
<feature type="domain" description="Aminoacyl-tRNA synthetase class I anticodon-binding" evidence="9">
    <location>
        <begin position="334"/>
        <end position="477"/>
    </location>
</feature>
<keyword evidence="4 7" id="KW-0067">ATP-binding</keyword>
<dbReference type="EC" id="6.1.1.17" evidence="7"/>
<evidence type="ECO:0000313" key="10">
    <source>
        <dbReference type="EMBL" id="MBI4725953.1"/>
    </source>
</evidence>
<dbReference type="FunFam" id="3.40.50.620:FF:000045">
    <property type="entry name" value="Glutamate--tRNA ligase, mitochondrial"/>
    <property type="match status" value="1"/>
</dbReference>
<evidence type="ECO:0000256" key="7">
    <source>
        <dbReference type="HAMAP-Rule" id="MF_00022"/>
    </source>
</evidence>
<evidence type="ECO:0000259" key="9">
    <source>
        <dbReference type="Pfam" id="PF19269"/>
    </source>
</evidence>
<dbReference type="InterPro" id="IPR020058">
    <property type="entry name" value="Glu/Gln-tRNA-synth_Ib_cat-dom"/>
</dbReference>
<dbReference type="CDD" id="cd00808">
    <property type="entry name" value="GluRS_core"/>
    <property type="match status" value="1"/>
</dbReference>
<dbReference type="Pfam" id="PF19269">
    <property type="entry name" value="Anticodon_2"/>
    <property type="match status" value="1"/>
</dbReference>
<name>A0A933I9R1_UNCT6</name>
<dbReference type="PRINTS" id="PR00987">
    <property type="entry name" value="TRNASYNTHGLU"/>
</dbReference>
<comment type="subunit">
    <text evidence="7">Monomer.</text>
</comment>
<keyword evidence="5 7" id="KW-0648">Protein biosynthesis</keyword>
<dbReference type="EMBL" id="JACQXR010000019">
    <property type="protein sequence ID" value="MBI4725953.1"/>
    <property type="molecule type" value="Genomic_DNA"/>
</dbReference>
<dbReference type="PANTHER" id="PTHR43311:SF2">
    <property type="entry name" value="GLUTAMATE--TRNA LIGASE, MITOCHONDRIAL-RELATED"/>
    <property type="match status" value="1"/>
</dbReference>
<dbReference type="GO" id="GO:0005737">
    <property type="term" value="C:cytoplasm"/>
    <property type="evidence" value="ECO:0007669"/>
    <property type="project" value="UniProtKB-SubCell"/>
</dbReference>
<dbReference type="InterPro" id="IPR049940">
    <property type="entry name" value="GluQ/Sye"/>
</dbReference>
<dbReference type="SUPFAM" id="SSF52374">
    <property type="entry name" value="Nucleotidylyl transferase"/>
    <property type="match status" value="1"/>
</dbReference>
<evidence type="ECO:0000256" key="5">
    <source>
        <dbReference type="ARBA" id="ARBA00022917"/>
    </source>
</evidence>
<keyword evidence="6 7" id="KW-0030">Aminoacyl-tRNA synthetase</keyword>
<dbReference type="GO" id="GO:0000049">
    <property type="term" value="F:tRNA binding"/>
    <property type="evidence" value="ECO:0007669"/>
    <property type="project" value="InterPro"/>
</dbReference>
<keyword evidence="7" id="KW-0963">Cytoplasm</keyword>
<comment type="caution">
    <text evidence="10">The sequence shown here is derived from an EMBL/GenBank/DDBJ whole genome shotgun (WGS) entry which is preliminary data.</text>
</comment>
<dbReference type="AlphaFoldDB" id="A0A933I9R1"/>
<dbReference type="InterPro" id="IPR020751">
    <property type="entry name" value="aa-tRNA-synth_I_codon-bd_sub2"/>
</dbReference>
<feature type="short sequence motif" description="'KMSKS' region" evidence="7">
    <location>
        <begin position="251"/>
        <end position="255"/>
    </location>
</feature>
<dbReference type="InterPro" id="IPR001412">
    <property type="entry name" value="aa-tRNA-synth_I_CS"/>
</dbReference>
<organism evidence="10 11">
    <name type="scientific">candidate division TA06 bacterium</name>
    <dbReference type="NCBI Taxonomy" id="2250710"/>
    <lineage>
        <taxon>Bacteria</taxon>
        <taxon>Bacteria division TA06</taxon>
    </lineage>
</organism>
<keyword evidence="2 7" id="KW-0436">Ligase</keyword>
<dbReference type="InterPro" id="IPR014729">
    <property type="entry name" value="Rossmann-like_a/b/a_fold"/>
</dbReference>
<dbReference type="GO" id="GO:0005524">
    <property type="term" value="F:ATP binding"/>
    <property type="evidence" value="ECO:0007669"/>
    <property type="project" value="UniProtKB-UniRule"/>
</dbReference>
<feature type="binding site" evidence="7">
    <location>
        <position position="254"/>
    </location>
    <ligand>
        <name>ATP</name>
        <dbReference type="ChEBI" id="CHEBI:30616"/>
    </ligand>
</feature>
<evidence type="ECO:0000256" key="2">
    <source>
        <dbReference type="ARBA" id="ARBA00022598"/>
    </source>
</evidence>
<reference evidence="10" key="1">
    <citation type="submission" date="2020-07" db="EMBL/GenBank/DDBJ databases">
        <title>Huge and variable diversity of episymbiotic CPR bacteria and DPANN archaea in groundwater ecosystems.</title>
        <authorList>
            <person name="He C.Y."/>
            <person name="Keren R."/>
            <person name="Whittaker M."/>
            <person name="Farag I.F."/>
            <person name="Doudna J."/>
            <person name="Cate J.H.D."/>
            <person name="Banfield J.F."/>
        </authorList>
    </citation>
    <scope>NUCLEOTIDE SEQUENCE</scope>
    <source>
        <strain evidence="10">NC_groundwater_1520_Pr4_B-0.1um_53_5</strain>
    </source>
</reference>
<dbReference type="SUPFAM" id="SSF48163">
    <property type="entry name" value="An anticodon-binding domain of class I aminoacyl-tRNA synthetases"/>
    <property type="match status" value="1"/>
</dbReference>
<evidence type="ECO:0000256" key="6">
    <source>
        <dbReference type="ARBA" id="ARBA00023146"/>
    </source>
</evidence>
<feature type="domain" description="Glutamyl/glutaminyl-tRNA synthetase class Ib catalytic" evidence="8">
    <location>
        <begin position="4"/>
        <end position="320"/>
    </location>
</feature>
<dbReference type="GO" id="GO:0006424">
    <property type="term" value="P:glutamyl-tRNA aminoacylation"/>
    <property type="evidence" value="ECO:0007669"/>
    <property type="project" value="UniProtKB-UniRule"/>
</dbReference>
<evidence type="ECO:0000256" key="4">
    <source>
        <dbReference type="ARBA" id="ARBA00022840"/>
    </source>
</evidence>
<evidence type="ECO:0000256" key="3">
    <source>
        <dbReference type="ARBA" id="ARBA00022741"/>
    </source>
</evidence>
<gene>
    <name evidence="7" type="primary">gltX</name>
    <name evidence="10" type="ORF">HY768_01785</name>
</gene>
<evidence type="ECO:0000259" key="8">
    <source>
        <dbReference type="Pfam" id="PF00749"/>
    </source>
</evidence>
<dbReference type="GO" id="GO:0004818">
    <property type="term" value="F:glutamate-tRNA ligase activity"/>
    <property type="evidence" value="ECO:0007669"/>
    <property type="project" value="UniProtKB-UniRule"/>
</dbReference>
<evidence type="ECO:0000256" key="1">
    <source>
        <dbReference type="ARBA" id="ARBA00007894"/>
    </source>
</evidence>